<reference evidence="4" key="1">
    <citation type="submission" date="2017-02" db="UniProtKB">
        <authorList>
            <consortium name="WormBaseParasite"/>
        </authorList>
    </citation>
    <scope>IDENTIFICATION</scope>
</reference>
<keyword evidence="3" id="KW-1185">Reference proteome</keyword>
<evidence type="ECO:0000313" key="3">
    <source>
        <dbReference type="Proteomes" id="UP000274756"/>
    </source>
</evidence>
<dbReference type="Proteomes" id="UP000274756">
    <property type="component" value="Unassembled WGS sequence"/>
</dbReference>
<reference evidence="1 3" key="2">
    <citation type="submission" date="2018-11" db="EMBL/GenBank/DDBJ databases">
        <authorList>
            <consortium name="Pathogen Informatics"/>
        </authorList>
    </citation>
    <scope>NUCLEOTIDE SEQUENCE [LARGE SCALE GENOMIC DNA]</scope>
</reference>
<evidence type="ECO:0000313" key="2">
    <source>
        <dbReference type="Proteomes" id="UP000038040"/>
    </source>
</evidence>
<dbReference type="WBParaSite" id="DME_0000601001-mRNA-1">
    <property type="protein sequence ID" value="DME_0000601001-mRNA-1"/>
    <property type="gene ID" value="DME_0000601001"/>
</dbReference>
<dbReference type="Proteomes" id="UP000038040">
    <property type="component" value="Unplaced"/>
</dbReference>
<dbReference type="OrthoDB" id="5836460at2759"/>
<organism evidence="2 4">
    <name type="scientific">Dracunculus medinensis</name>
    <name type="common">Guinea worm</name>
    <dbReference type="NCBI Taxonomy" id="318479"/>
    <lineage>
        <taxon>Eukaryota</taxon>
        <taxon>Metazoa</taxon>
        <taxon>Ecdysozoa</taxon>
        <taxon>Nematoda</taxon>
        <taxon>Chromadorea</taxon>
        <taxon>Rhabditida</taxon>
        <taxon>Spirurina</taxon>
        <taxon>Dracunculoidea</taxon>
        <taxon>Dracunculidae</taxon>
        <taxon>Dracunculus</taxon>
    </lineage>
</organism>
<name>A0A0N4UF21_DRAME</name>
<protein>
    <submittedName>
        <fullName evidence="1 4">Uncharacterized protein</fullName>
    </submittedName>
</protein>
<accession>A0A0N4UF21</accession>
<evidence type="ECO:0000313" key="1">
    <source>
        <dbReference type="EMBL" id="VDN50976.1"/>
    </source>
</evidence>
<evidence type="ECO:0000313" key="4">
    <source>
        <dbReference type="WBParaSite" id="DME_0000601001-mRNA-1"/>
    </source>
</evidence>
<dbReference type="AlphaFoldDB" id="A0A0N4UF21"/>
<proteinExistence type="predicted"/>
<sequence length="111" mass="13746">MHYFIRRSKSLDLNLIRRESYLARWSRETTPVDSEERYIRNIRRSYTPVREVAAYEMIQDTRRPLNSYRARTPLEVVTIPYHTNIYYFAETQPLRKYDIFQLRTWAYPIYK</sequence>
<gene>
    <name evidence="1" type="ORF">DME_LOCUS949</name>
</gene>
<dbReference type="EMBL" id="UYYG01000011">
    <property type="protein sequence ID" value="VDN50976.1"/>
    <property type="molecule type" value="Genomic_DNA"/>
</dbReference>